<dbReference type="CDD" id="cd04452">
    <property type="entry name" value="S1_IF2_alpha"/>
    <property type="match status" value="1"/>
</dbReference>
<evidence type="ECO:0000259" key="11">
    <source>
        <dbReference type="PROSITE" id="PS50126"/>
    </source>
</evidence>
<evidence type="ECO:0000256" key="4">
    <source>
        <dbReference type="ARBA" id="ARBA00022490"/>
    </source>
</evidence>
<comment type="subcellular location">
    <subcellularLocation>
        <location evidence="1">Cytoplasm</location>
        <location evidence="1">Cytosol</location>
    </subcellularLocation>
</comment>
<evidence type="ECO:0000256" key="10">
    <source>
        <dbReference type="SAM" id="MobiDB-lite"/>
    </source>
</evidence>
<feature type="domain" description="S1 motif" evidence="11">
    <location>
        <begin position="1972"/>
        <end position="2043"/>
    </location>
</feature>
<dbReference type="InterPro" id="IPR012340">
    <property type="entry name" value="NA-bd_OB-fold"/>
</dbReference>
<dbReference type="InterPro" id="IPR044126">
    <property type="entry name" value="S1_IF2_alpha"/>
</dbReference>
<reference evidence="12 13" key="1">
    <citation type="submission" date="2020-04" db="EMBL/GenBank/DDBJ databases">
        <authorList>
            <person name="Wallbank WR R."/>
            <person name="Pardo Diaz C."/>
            <person name="Kozak K."/>
            <person name="Martin S."/>
            <person name="Jiggins C."/>
            <person name="Moest M."/>
            <person name="Warren A I."/>
            <person name="Byers J.R.P. K."/>
            <person name="Montejo-Kovacevich G."/>
            <person name="Yen C E."/>
        </authorList>
    </citation>
    <scope>NUCLEOTIDE SEQUENCE [LARGE SCALE GENOMIC DNA]</scope>
</reference>
<evidence type="ECO:0000256" key="1">
    <source>
        <dbReference type="ARBA" id="ARBA00004514"/>
    </source>
</evidence>
<dbReference type="OrthoDB" id="542135at2759"/>
<feature type="compositionally biased region" description="Polar residues" evidence="10">
    <location>
        <begin position="1443"/>
        <end position="1461"/>
    </location>
</feature>
<feature type="compositionally biased region" description="Basic and acidic residues" evidence="10">
    <location>
        <begin position="1464"/>
        <end position="1474"/>
    </location>
</feature>
<dbReference type="GO" id="GO:0005850">
    <property type="term" value="C:eukaryotic translation initiation factor 2 complex"/>
    <property type="evidence" value="ECO:0007669"/>
    <property type="project" value="TreeGrafter"/>
</dbReference>
<dbReference type="SUPFAM" id="SSF50249">
    <property type="entry name" value="Nucleic acid-binding proteins"/>
    <property type="match status" value="1"/>
</dbReference>
<dbReference type="GO" id="GO:0003723">
    <property type="term" value="F:RNA binding"/>
    <property type="evidence" value="ECO:0007669"/>
    <property type="project" value="UniProtKB-KW"/>
</dbReference>
<evidence type="ECO:0000256" key="2">
    <source>
        <dbReference type="ARBA" id="ARBA00007223"/>
    </source>
</evidence>
<dbReference type="InterPro" id="IPR011488">
    <property type="entry name" value="TIF_2_asu"/>
</dbReference>
<name>A0A8S0Z9V4_ARCPL</name>
<gene>
    <name evidence="12" type="ORF">APLA_LOCUS4238</name>
</gene>
<dbReference type="Proteomes" id="UP000494256">
    <property type="component" value="Unassembled WGS sequence"/>
</dbReference>
<evidence type="ECO:0000256" key="8">
    <source>
        <dbReference type="ARBA" id="ARBA00022917"/>
    </source>
</evidence>
<keyword evidence="5" id="KW-0396">Initiation factor</keyword>
<dbReference type="InterPro" id="IPR003029">
    <property type="entry name" value="S1_domain"/>
</dbReference>
<dbReference type="FunFam" id="3.30.70.1130:FF:000001">
    <property type="entry name" value="Eukaryotic translation initiation factor 2 subunit 1"/>
    <property type="match status" value="1"/>
</dbReference>
<proteinExistence type="inferred from homology"/>
<accession>A0A8S0Z9V4</accession>
<dbReference type="FunFam" id="1.10.150.190:FF:000001">
    <property type="entry name" value="Eukaryotic translation initiation factor 2 subunit 1"/>
    <property type="match status" value="1"/>
</dbReference>
<keyword evidence="4" id="KW-0963">Cytoplasm</keyword>
<dbReference type="PROSITE" id="PS50126">
    <property type="entry name" value="S1"/>
    <property type="match status" value="1"/>
</dbReference>
<feature type="region of interest" description="Disordered" evidence="10">
    <location>
        <begin position="2243"/>
        <end position="2287"/>
    </location>
</feature>
<keyword evidence="8" id="KW-0648">Protein biosynthesis</keyword>
<feature type="compositionally biased region" description="Basic and acidic residues" evidence="10">
    <location>
        <begin position="899"/>
        <end position="908"/>
    </location>
</feature>
<dbReference type="SUPFAM" id="SSF116742">
    <property type="entry name" value="eIF2alpha middle domain-like"/>
    <property type="match status" value="1"/>
</dbReference>
<dbReference type="PANTHER" id="PTHR10602:SF0">
    <property type="entry name" value="EUKARYOTIC TRANSLATION INITIATION FACTOR 2 SUBUNIT 1"/>
    <property type="match status" value="1"/>
</dbReference>
<evidence type="ECO:0000256" key="5">
    <source>
        <dbReference type="ARBA" id="ARBA00022540"/>
    </source>
</evidence>
<dbReference type="GO" id="GO:0043022">
    <property type="term" value="F:ribosome binding"/>
    <property type="evidence" value="ECO:0007669"/>
    <property type="project" value="TreeGrafter"/>
</dbReference>
<dbReference type="SMART" id="SM00316">
    <property type="entry name" value="S1"/>
    <property type="match status" value="1"/>
</dbReference>
<dbReference type="InterPro" id="IPR024054">
    <property type="entry name" value="TIF2_asu_middle_sf"/>
</dbReference>
<dbReference type="SUPFAM" id="SSF110993">
    <property type="entry name" value="eIF-2-alpha, C-terminal domain"/>
    <property type="match status" value="1"/>
</dbReference>
<protein>
    <recommendedName>
        <fullName evidence="3">Eukaryotic translation initiation factor 2 subunit 1</fullName>
    </recommendedName>
    <alternativeName>
        <fullName evidence="9">Eukaryotic translation initiation factor 2 subunit alpha</fullName>
    </alternativeName>
</protein>
<dbReference type="GO" id="GO:0003743">
    <property type="term" value="F:translation initiation factor activity"/>
    <property type="evidence" value="ECO:0007669"/>
    <property type="project" value="UniProtKB-KW"/>
</dbReference>
<feature type="region of interest" description="Disordered" evidence="10">
    <location>
        <begin position="1431"/>
        <end position="1476"/>
    </location>
</feature>
<evidence type="ECO:0000256" key="3">
    <source>
        <dbReference type="ARBA" id="ARBA00020950"/>
    </source>
</evidence>
<evidence type="ECO:0000256" key="7">
    <source>
        <dbReference type="ARBA" id="ARBA00022884"/>
    </source>
</evidence>
<dbReference type="FunFam" id="2.40.50.140:FF:000795">
    <property type="entry name" value="Eukaryotic translation initiation factor 2 subunit 1"/>
    <property type="match status" value="1"/>
</dbReference>
<keyword evidence="7" id="KW-0694">RNA-binding</keyword>
<comment type="similarity">
    <text evidence="2">Belongs to the eIF-2-alpha family.</text>
</comment>
<evidence type="ECO:0000313" key="12">
    <source>
        <dbReference type="EMBL" id="CAB3229658.1"/>
    </source>
</evidence>
<evidence type="ECO:0000313" key="13">
    <source>
        <dbReference type="Proteomes" id="UP000494256"/>
    </source>
</evidence>
<keyword evidence="6" id="KW-0597">Phosphoprotein</keyword>
<organism evidence="12 13">
    <name type="scientific">Arctia plantaginis</name>
    <name type="common">Wood tiger moth</name>
    <name type="synonym">Phalaena plantaginis</name>
    <dbReference type="NCBI Taxonomy" id="874455"/>
    <lineage>
        <taxon>Eukaryota</taxon>
        <taxon>Metazoa</taxon>
        <taxon>Ecdysozoa</taxon>
        <taxon>Arthropoda</taxon>
        <taxon>Hexapoda</taxon>
        <taxon>Insecta</taxon>
        <taxon>Pterygota</taxon>
        <taxon>Neoptera</taxon>
        <taxon>Endopterygota</taxon>
        <taxon>Lepidoptera</taxon>
        <taxon>Glossata</taxon>
        <taxon>Ditrysia</taxon>
        <taxon>Noctuoidea</taxon>
        <taxon>Erebidae</taxon>
        <taxon>Arctiinae</taxon>
        <taxon>Arctia</taxon>
    </lineage>
</organism>
<dbReference type="Gene3D" id="2.40.50.140">
    <property type="entry name" value="Nucleic acid-binding proteins"/>
    <property type="match status" value="1"/>
</dbReference>
<feature type="region of interest" description="Disordered" evidence="10">
    <location>
        <begin position="899"/>
        <end position="931"/>
    </location>
</feature>
<evidence type="ECO:0000256" key="6">
    <source>
        <dbReference type="ARBA" id="ARBA00022553"/>
    </source>
</evidence>
<comment type="caution">
    <text evidence="12">The sequence shown here is derived from an EMBL/GenBank/DDBJ whole genome shotgun (WGS) entry which is preliminary data.</text>
</comment>
<dbReference type="Pfam" id="PF00575">
    <property type="entry name" value="S1"/>
    <property type="match status" value="1"/>
</dbReference>
<dbReference type="Pfam" id="PF07541">
    <property type="entry name" value="EIF_2_alpha"/>
    <property type="match status" value="1"/>
</dbReference>
<dbReference type="EMBL" id="CADEBD010000286">
    <property type="protein sequence ID" value="CAB3229658.1"/>
    <property type="molecule type" value="Genomic_DNA"/>
</dbReference>
<sequence length="2287" mass="256774">METNEEYGNLRPCGSNIELEKFKRRLIRAVARMLLHEKRNEEEVWVGLRKETGCDCKELWSRMHALTIKKLDRLLQVEDRADLLPKPARMSITDWLLFDTVLVHEDFDVIGMKETTTEDKKILVDLFDLVEKHTIEFLAGDELTEAWLRVTLEYNSDGRQCTPMLLQRRWYQLKLATRARFYKYWSVYKGIVKRQQLAEPFKPTPLQARIAFRYKPLVVKPFMLWEELIKNTLVISPEAFERKENIKAAHSDDIDPDVMCIEPVVETIDLDVDSKSDEELEYRKTSQSNDQALITVKQEPIDKDIDENTPSENRQKKILHFAEAAMEATAIALDEIELVDDTASLLSPHPEVETDIPHMDPMVNDENDETAVIEDSCEANLANVSEANCGLVKGNETTTSNDCENVESPLVEDVETQNNNIDMQKEPEQVLPQITSIFGGFDVSSENLSKISLFTAQISKFPLKATLENEHKPENTSAKSIPLHDDSDELIIVDDAKINVDKVAIKDESASFKSTNSKLNCDDNTKPDLTKRWFGDLSNDIDFADDGIQLVDDGIAYVDDESAYQMPEIKSEIMSIIEIDEQDSVLETMEEDEPKVDEKLLLVPVVKMVKLDDLGILPIPLISHVDSKSLIDIITAKTKPIKKEVNLSRPIKKEIYASNPIKREADESESSDGGIVENIKRVKLSSNLLQKPRSRTYNPIQLCKNPDFNTRLKKLNVGFFSSARNRLLLKACKPLSIDVSKAFEHKLVQGTMYLEMTDSESLHKDLEPEENNQNVSVVPSAMAVQSLIDNTRGDIPPMSYSPIQQQKPVQLPPVACERNRIINLPDISEIRRINQQLLTAEVTPLQVRNGSNQVPVTLVNTRNVESYPKYMFTTNDKSIAGPASRTKLMSQQVVDITKEDNISKDDSQTKNVAGNKDSTKTTYKPPPWKPRLKPEVPWYSTKNSIYAEDTLLALDSLNKMLYLITDMTATTPNMPPGKGNKGKKKGAARKEKLTVKPSLEDDNGNDDVQVVSEIKLDNAEAKKCRKGKTLQSNTDRKQKLLYCCWARERICQLIFSKKQITKHKCPFPLCLCCCRAALVEFIRKKKEVVKPKRATGALPLGFQTSELSDAGSEDVTSVEENKEIAVVAEAIPTEEKTAEMSTSDYPSCKEDEDINNDTIESEVNMDTVVSGHDSNQEEGTQMDKENGSDIIIGAEISVTTCESLVTKDSQNITATKTNIVPTVKPKALIRVRAAPWSRKTSEKSLKKQIIQEKHSQVQLDRNLVFTQNLDVVEKEVADDPTNLSKIQEMSPEKPIKPLPNLTVAKVEMPKIFLNKKMIYLNSKQISELPSDNPIFLGKNKILLTTAIFPPNFKAFEAFQANIRQTLALPKGIQLLLLPSGRLTYIRDCKIEVSEEFMATLPLLISAIQHQINGTLAQPISTNLQNEVIDLSDDETTDVKENTEQQSEVSMSENSVDQTTSSHKSHTEDTEEIRSGDIPTVNIEETKTVVTAVEPKKTIDVNTSEKVITPIETKENSGKFNNILSDLMAMSGIEQTDVTSTPKEHLSPEVRSIPNEDLSPVVASTSKEISSPVITVEQLHTPTGEGPDSSQNNNCKEIQPIEHTINPPLLQPINSTIEQNPSVQIAHTSKADDTVGKMEPKLKKVFTSSLTPITSLSELKYACAQSGSFFKLDLETGILMPINVCMKKITDSNQRKQQYLRKFGEMEHRSSNSLDPKPIIDLTDDDDVYKVTDITQAILESNLTASQSIEILDQRPAYVDQTTSSSDLDARYEGVSGSLVDDDISSSVIDQRVIGNNVNKDGEVKPLKLFKSPAIRPSILERKLKQIQKRIIDASLAIDSERRKLKRKQEFNTSIRDDFSNNLGKKLPSDDSSDDEPLAKIATKIRAAGKVETEINQNVSETREEKREINLPSNSKIINVKSTDKLPIVVDEPMDDEPDVDLQLEEIEDMPIENTNKMPLSCRFYQEKYPEVEDVVMVNVRSIAEMGAYVHLLEYNNIEGMILLSELSRRRIRSINKLIRVGKTEPVVVIRVDKEKGYIDLSKRRVSAEDIDKCTERYAKAKAVNSILRHVAELLHYESSEQLEELYKRTAWHFEEKYKKKASAYDFFKQAAVDPSVLNECGLDENTKEVLLANIKRKLTSQAVKIRADIECACYGYEGIDAVRAALKAGLALSTVEMPIKINLIAPPLYVMTTSTPEKTDGLKALQDAIDKIKETITVSGGVFNVQMAPKVVTATDEAELARQMERAEAENAEVAGDSAEEDEDQGMGDVRVDDEPQQNGASDEDED</sequence>
<feature type="region of interest" description="Disordered" evidence="10">
    <location>
        <begin position="970"/>
        <end position="991"/>
    </location>
</feature>
<dbReference type="Gene3D" id="3.30.70.1130">
    <property type="entry name" value="EIF_2_alpha"/>
    <property type="match status" value="1"/>
</dbReference>
<dbReference type="Gene3D" id="1.10.150.190">
    <property type="entry name" value="Translation initiation factor 2, subunit 1, domain 2"/>
    <property type="match status" value="1"/>
</dbReference>
<dbReference type="GO" id="GO:0033290">
    <property type="term" value="C:eukaryotic 48S preinitiation complex"/>
    <property type="evidence" value="ECO:0007669"/>
    <property type="project" value="TreeGrafter"/>
</dbReference>
<dbReference type="InterPro" id="IPR024055">
    <property type="entry name" value="TIF2_asu_C"/>
</dbReference>
<evidence type="ECO:0000256" key="9">
    <source>
        <dbReference type="ARBA" id="ARBA00033370"/>
    </source>
</evidence>
<dbReference type="PANTHER" id="PTHR10602">
    <property type="entry name" value="EUKARYOTIC TRANSLATION INITIATION FACTOR 2 SUBUNIT 1"/>
    <property type="match status" value="1"/>
</dbReference>
<dbReference type="GO" id="GO:0005829">
    <property type="term" value="C:cytosol"/>
    <property type="evidence" value="ECO:0007669"/>
    <property type="project" value="UniProtKB-SubCell"/>
</dbReference>